<dbReference type="AlphaFoldDB" id="A0A0S4IQ14"/>
<dbReference type="EMBL" id="CYKH01000449">
    <property type="protein sequence ID" value="CUF91829.1"/>
    <property type="molecule type" value="Genomic_DNA"/>
</dbReference>
<keyword evidence="2" id="KW-1185">Reference proteome</keyword>
<dbReference type="VEuPathDB" id="TriTrypDB:BSAL_67180"/>
<evidence type="ECO:0000313" key="1">
    <source>
        <dbReference type="EMBL" id="CUF91829.1"/>
    </source>
</evidence>
<name>A0A0S4IQ14_BODSA</name>
<proteinExistence type="predicted"/>
<sequence>MLQAQLADVYRLQMYSSSALDRLQSPLPSDTYGASPRTHCANVLRYNSVFSQSHGVGKGDTLPLLYDEDPEDHSDNAEAAAAVGVKPVGKPTAGVGICGHKSTVKKTLGNVFYTAYCKHWSKLTKTASSTRGGAPLIAQQDMCDAFCFYQWAVALLTQPPVAAVGDNSEAIASVQNALRKVVQYHSIPEPVSSRHLPIASLRSVDEDEEEAAKLSSNSGGNHHHHHHGNVSVLCLDSSWCNWSNQPSMYKKDWYLKNIGVPCEDTPEGRGFCIGSPGRQSAVRQELFFVKRREHWAKKQHKICISSGAFIHHEVDNRE</sequence>
<reference evidence="2" key="1">
    <citation type="submission" date="2015-09" db="EMBL/GenBank/DDBJ databases">
        <authorList>
            <consortium name="Pathogen Informatics"/>
        </authorList>
    </citation>
    <scope>NUCLEOTIDE SEQUENCE [LARGE SCALE GENOMIC DNA]</scope>
    <source>
        <strain evidence="2">Lake Konstanz</strain>
    </source>
</reference>
<dbReference type="Proteomes" id="UP000051952">
    <property type="component" value="Unassembled WGS sequence"/>
</dbReference>
<evidence type="ECO:0000313" key="2">
    <source>
        <dbReference type="Proteomes" id="UP000051952"/>
    </source>
</evidence>
<accession>A0A0S4IQ14</accession>
<protein>
    <submittedName>
        <fullName evidence="1">Uncharacterized protein</fullName>
    </submittedName>
</protein>
<gene>
    <name evidence="1" type="ORF">BSAL_67180</name>
</gene>
<dbReference type="OrthoDB" id="2822at2759"/>
<organism evidence="1 2">
    <name type="scientific">Bodo saltans</name>
    <name type="common">Flagellated protozoan</name>
    <dbReference type="NCBI Taxonomy" id="75058"/>
    <lineage>
        <taxon>Eukaryota</taxon>
        <taxon>Discoba</taxon>
        <taxon>Euglenozoa</taxon>
        <taxon>Kinetoplastea</taxon>
        <taxon>Metakinetoplastina</taxon>
        <taxon>Eubodonida</taxon>
        <taxon>Bodonidae</taxon>
        <taxon>Bodo</taxon>
    </lineage>
</organism>